<evidence type="ECO:0000313" key="1">
    <source>
        <dbReference type="EMBL" id="KAI4330793.1"/>
    </source>
</evidence>
<protein>
    <submittedName>
        <fullName evidence="1">Uncharacterized protein</fullName>
    </submittedName>
</protein>
<proteinExistence type="predicted"/>
<comment type="caution">
    <text evidence="1">The sequence shown here is derived from an EMBL/GenBank/DDBJ whole genome shotgun (WGS) entry which is preliminary data.</text>
</comment>
<organism evidence="1 2">
    <name type="scientific">Melastoma candidum</name>
    <dbReference type="NCBI Taxonomy" id="119954"/>
    <lineage>
        <taxon>Eukaryota</taxon>
        <taxon>Viridiplantae</taxon>
        <taxon>Streptophyta</taxon>
        <taxon>Embryophyta</taxon>
        <taxon>Tracheophyta</taxon>
        <taxon>Spermatophyta</taxon>
        <taxon>Magnoliopsida</taxon>
        <taxon>eudicotyledons</taxon>
        <taxon>Gunneridae</taxon>
        <taxon>Pentapetalae</taxon>
        <taxon>rosids</taxon>
        <taxon>malvids</taxon>
        <taxon>Myrtales</taxon>
        <taxon>Melastomataceae</taxon>
        <taxon>Melastomatoideae</taxon>
        <taxon>Melastomateae</taxon>
        <taxon>Melastoma</taxon>
    </lineage>
</organism>
<gene>
    <name evidence="1" type="ORF">MLD38_029042</name>
</gene>
<reference evidence="2" key="1">
    <citation type="journal article" date="2023" name="Front. Plant Sci.">
        <title>Chromosomal-level genome assembly of Melastoma candidum provides insights into trichome evolution.</title>
        <authorList>
            <person name="Zhong Y."/>
            <person name="Wu W."/>
            <person name="Sun C."/>
            <person name="Zou P."/>
            <person name="Liu Y."/>
            <person name="Dai S."/>
            <person name="Zhou R."/>
        </authorList>
    </citation>
    <scope>NUCLEOTIDE SEQUENCE [LARGE SCALE GENOMIC DNA]</scope>
</reference>
<name>A0ACB9N2H5_9MYRT</name>
<dbReference type="EMBL" id="CM042887">
    <property type="protein sequence ID" value="KAI4330793.1"/>
    <property type="molecule type" value="Genomic_DNA"/>
</dbReference>
<accession>A0ACB9N2H5</accession>
<dbReference type="Proteomes" id="UP001057402">
    <property type="component" value="Chromosome 8"/>
</dbReference>
<evidence type="ECO:0000313" key="2">
    <source>
        <dbReference type="Proteomes" id="UP001057402"/>
    </source>
</evidence>
<sequence length="684" mass="76459">MEQAGIEASLRKEEEWRKEVDAFRSQHAVDVASLLSTTRELQRVQQELASAVDAKGRALACANDAAKAAEIHAEKHEALSAEIVRIKISLDSKLEDEACEKNRMLSHLEDEVAALRGELERAKGLEEKLAEKDASVESLSVDLEATKLAESYTQNLVEEWKCKAEHLQECLEEANKSRKLASDSLDSVVKQLERSNGRLNDAESEISALKDKISVMEMSAEKEMQELQEARLRLAEVEEEFEDMGKVADTLRSDLDALREEKDRALSSERVASSRIPGLLEEKAMLVDELKISKEEEEKSKKAMESLASALHEVSAEARDAKEKLVCLQIEHENWEAQVEDLRLVLKSTKEKYEAVLHDGKGEMDRLAVAVEKSSYEYEASRAEWEQKELHLVDCLKQSEQEKHDLQIAKEGLEILLKQAEEKADEAEGQEALLRESLKEVEDEVVYLQEALGEAKAEGLKLERSILNKECELQGLVRENDELRVREAASLERIKELSEQLEEATLKIQPAQKGDLSDSEREYDLLPKAVELSRENGHRGEDEKLEKDVVIQSGGPESDSLLDMDGSLKEERPLPDQGGSTKVGSMNGEGNEEDGVAEKEQQHSLGVESKATAEPEPEEDSKEECEDSFEKTNGTSSAEHVDDGGNNSVSEERNPKKKKALLRKFGSLLKKKGGSPSPKQKEKS</sequence>
<keyword evidence="2" id="KW-1185">Reference proteome</keyword>